<dbReference type="EMBL" id="CP009933">
    <property type="protein sequence ID" value="AKA67916.1"/>
    <property type="molecule type" value="Genomic_DNA"/>
</dbReference>
<gene>
    <name evidence="2" type="ORF">CSCA_0791</name>
</gene>
<dbReference type="SUPFAM" id="SSF53474">
    <property type="entry name" value="alpha/beta-Hydrolases"/>
    <property type="match status" value="1"/>
</dbReference>
<evidence type="ECO:0000313" key="2">
    <source>
        <dbReference type="EMBL" id="AKA67916.1"/>
    </source>
</evidence>
<name>A0A0E3GQ42_CLOSL</name>
<dbReference type="KEGG" id="csq:CSCA_0791"/>
<dbReference type="InterPro" id="IPR029058">
    <property type="entry name" value="AB_hydrolase_fold"/>
</dbReference>
<dbReference type="PANTHER" id="PTHR43798">
    <property type="entry name" value="MONOACYLGLYCEROL LIPASE"/>
    <property type="match status" value="1"/>
</dbReference>
<proteinExistence type="predicted"/>
<accession>A0A0E3GQ42</accession>
<protein>
    <recommendedName>
        <fullName evidence="1">AB hydrolase-1 domain-containing protein</fullName>
    </recommendedName>
</protein>
<dbReference type="InterPro" id="IPR050266">
    <property type="entry name" value="AB_hydrolase_sf"/>
</dbReference>
<dbReference type="InterPro" id="IPR000073">
    <property type="entry name" value="AB_hydrolase_1"/>
</dbReference>
<dbReference type="AlphaFoldDB" id="A0A0E3GQ42"/>
<organism evidence="2 3">
    <name type="scientific">Clostridium scatologenes</name>
    <dbReference type="NCBI Taxonomy" id="1548"/>
    <lineage>
        <taxon>Bacteria</taxon>
        <taxon>Bacillati</taxon>
        <taxon>Bacillota</taxon>
        <taxon>Clostridia</taxon>
        <taxon>Eubacteriales</taxon>
        <taxon>Clostridiaceae</taxon>
        <taxon>Clostridium</taxon>
    </lineage>
</organism>
<evidence type="ECO:0000313" key="3">
    <source>
        <dbReference type="Proteomes" id="UP000033115"/>
    </source>
</evidence>
<feature type="domain" description="AB hydrolase-1" evidence="1">
    <location>
        <begin position="54"/>
        <end position="153"/>
    </location>
</feature>
<dbReference type="Pfam" id="PF00561">
    <property type="entry name" value="Abhydrolase_1"/>
    <property type="match status" value="1"/>
</dbReference>
<dbReference type="STRING" id="1548.CSCA_0791"/>
<dbReference type="HOGENOM" id="CLU_020336_27_2_9"/>
<dbReference type="GO" id="GO:0016020">
    <property type="term" value="C:membrane"/>
    <property type="evidence" value="ECO:0007669"/>
    <property type="project" value="TreeGrafter"/>
</dbReference>
<reference evidence="2 3" key="1">
    <citation type="journal article" date="2015" name="J. Biotechnol.">
        <title>Complete genome sequence of a malodorant-producing acetogen, Clostridium scatologenes ATCC 25775(T).</title>
        <authorList>
            <person name="Zhu Z."/>
            <person name="Guo T."/>
            <person name="Zheng H."/>
            <person name="Song T."/>
            <person name="Ouyang P."/>
            <person name="Xie J."/>
        </authorList>
    </citation>
    <scope>NUCLEOTIDE SEQUENCE [LARGE SCALE GENOMIC DNA]</scope>
    <source>
        <strain evidence="2 3">ATCC 25775</strain>
    </source>
</reference>
<keyword evidence="3" id="KW-1185">Reference proteome</keyword>
<sequence length="289" mass="32786">MGKNTVFKTREGKNDVIKHYDLFLEKRALSYEKFYVDTVYGKTFIIASGEKGNPPLILLHGSGMNSVMWLRDIQEYSRNYRVYAVDILGEPGKSDENRPSLNGPYYAEWLKAVFDDLSLKKANIVGISLGAWLAIKFSVNYPEKVSKLVLLCPSGVGKQKKSFIFKAMFYALLGEKGIDKLYYKVNGNQPIPEAMLKYQKLIGKNFNYRRETIPIFSDNELKLLTMPITLFVGAKDIMLYSDKTVRRLGGLLPHVETNIISEAGHSNINDVNKIIACFTIEKCKRSELA</sequence>
<dbReference type="Proteomes" id="UP000033115">
    <property type="component" value="Chromosome"/>
</dbReference>
<dbReference type="PANTHER" id="PTHR43798:SF33">
    <property type="entry name" value="HYDROLASE, PUTATIVE (AFU_ORTHOLOGUE AFUA_2G14860)-RELATED"/>
    <property type="match status" value="1"/>
</dbReference>
<evidence type="ECO:0000259" key="1">
    <source>
        <dbReference type="Pfam" id="PF00561"/>
    </source>
</evidence>
<dbReference type="PRINTS" id="PR00111">
    <property type="entry name" value="ABHYDROLASE"/>
</dbReference>
<dbReference type="Gene3D" id="3.40.50.1820">
    <property type="entry name" value="alpha/beta hydrolase"/>
    <property type="match status" value="1"/>
</dbReference>
<dbReference type="RefSeq" id="WP_029159796.1">
    <property type="nucleotide sequence ID" value="NZ_CP009933.1"/>
</dbReference>